<organism evidence="1 2">
    <name type="scientific">Niastella populi</name>
    <dbReference type="NCBI Taxonomy" id="550983"/>
    <lineage>
        <taxon>Bacteria</taxon>
        <taxon>Pseudomonadati</taxon>
        <taxon>Bacteroidota</taxon>
        <taxon>Chitinophagia</taxon>
        <taxon>Chitinophagales</taxon>
        <taxon>Chitinophagaceae</taxon>
        <taxon>Niastella</taxon>
    </lineage>
</organism>
<sequence>MPGVPHFVCFAGVCVAHPDSPAEGETKINVAYRKTKTVWSKDQTATSNRIVNYAIKKIKR</sequence>
<reference evidence="2" key="1">
    <citation type="submission" date="2016-04" db="EMBL/GenBank/DDBJ databases">
        <authorList>
            <person name="Chen L."/>
            <person name="Zhuang W."/>
            <person name="Wang G."/>
        </authorList>
    </citation>
    <scope>NUCLEOTIDE SEQUENCE [LARGE SCALE GENOMIC DNA]</scope>
    <source>
        <strain evidence="2">208</strain>
    </source>
</reference>
<protein>
    <submittedName>
        <fullName evidence="1">Uncharacterized protein</fullName>
    </submittedName>
</protein>
<evidence type="ECO:0000313" key="1">
    <source>
        <dbReference type="EMBL" id="OQP46718.1"/>
    </source>
</evidence>
<comment type="caution">
    <text evidence="1">The sequence shown here is derived from an EMBL/GenBank/DDBJ whole genome shotgun (WGS) entry which is preliminary data.</text>
</comment>
<proteinExistence type="predicted"/>
<accession>A0A1V9EKQ2</accession>
<name>A0A1V9EKQ2_9BACT</name>
<dbReference type="EMBL" id="LWBP01000243">
    <property type="protein sequence ID" value="OQP46718.1"/>
    <property type="molecule type" value="Genomic_DNA"/>
</dbReference>
<keyword evidence="2" id="KW-1185">Reference proteome</keyword>
<dbReference type="Proteomes" id="UP000192276">
    <property type="component" value="Unassembled WGS sequence"/>
</dbReference>
<evidence type="ECO:0000313" key="2">
    <source>
        <dbReference type="Proteomes" id="UP000192276"/>
    </source>
</evidence>
<dbReference type="AlphaFoldDB" id="A0A1V9EKQ2"/>
<gene>
    <name evidence="1" type="ORF">A4R26_08360</name>
</gene>